<feature type="region of interest" description="Disordered" evidence="1">
    <location>
        <begin position="512"/>
        <end position="544"/>
    </location>
</feature>
<evidence type="ECO:0000259" key="3">
    <source>
        <dbReference type="Pfam" id="PF05378"/>
    </source>
</evidence>
<dbReference type="InterPro" id="IPR002821">
    <property type="entry name" value="Hydantoinase_A"/>
</dbReference>
<dbReference type="Proteomes" id="UP000317494">
    <property type="component" value="Unassembled WGS sequence"/>
</dbReference>
<dbReference type="AlphaFoldDB" id="A0A507CQP0"/>
<evidence type="ECO:0000256" key="1">
    <source>
        <dbReference type="SAM" id="MobiDB-lite"/>
    </source>
</evidence>
<name>A0A507CQP0_9FUNG</name>
<evidence type="ECO:0008006" key="6">
    <source>
        <dbReference type="Google" id="ProtNLM"/>
    </source>
</evidence>
<dbReference type="EMBL" id="QEAN01000270">
    <property type="protein sequence ID" value="TPX41465.1"/>
    <property type="molecule type" value="Genomic_DNA"/>
</dbReference>
<dbReference type="InterPro" id="IPR008040">
    <property type="entry name" value="Hydant_A_N"/>
</dbReference>
<feature type="compositionally biased region" description="Basic and acidic residues" evidence="1">
    <location>
        <begin position="533"/>
        <end position="544"/>
    </location>
</feature>
<dbReference type="GO" id="GO:0006749">
    <property type="term" value="P:glutathione metabolic process"/>
    <property type="evidence" value="ECO:0007669"/>
    <property type="project" value="TreeGrafter"/>
</dbReference>
<gene>
    <name evidence="4" type="ORF">SeMB42_g05562</name>
</gene>
<dbReference type="GO" id="GO:0005829">
    <property type="term" value="C:cytosol"/>
    <property type="evidence" value="ECO:0007669"/>
    <property type="project" value="TreeGrafter"/>
</dbReference>
<proteinExistence type="predicted"/>
<comment type="caution">
    <text evidence="4">The sequence shown here is derived from an EMBL/GenBank/DDBJ whole genome shotgun (WGS) entry which is preliminary data.</text>
</comment>
<dbReference type="Pfam" id="PF01968">
    <property type="entry name" value="Hydantoinase_A"/>
    <property type="match status" value="1"/>
</dbReference>
<sequence length="822" mass="90343">MSSARGIRICIDRGGTFTDCIGLVPDDKAPGMQRAIVVKLLSVDPQNYSDAPREGIRRILEMATGKSHPRDKPVDTSAIELIRMGTTVATNALLERKGEPCALLITKGFKDLLHIGTQSRPKIFDLAIHAPDVLYEQVLQVDERVTLVGYTSTRFGLDVEIPENDNGYVKGVTGEYVRVIQSPNLAQVRKGLQQLFDQGFQSLAVSLMHSYTFAEHENQIGQIAKEIGFTHVTLSSSIMPMIKIVTRGTSAIVDAYLTPTIQRYISGFLSGFDQGITSRVRVEFMQSDGGLSPVASFSGFRAILSGPAAGVVGYALTSYDEIEGSPTIGFDMGGTSTDVSRYAGRYEHVFESTTAGVTIQAPQLDINTVAAGGGSRLFFRNGMFVVGPDRNFNVAKGVFFNCDEGNVLDPLDRSKGLEKRDKSLALISKARAALVANRGNRGNNYLLKAHWTPNPFRPLQSKNEVARYTPATIDRTTPMKCPVPPVLKVSPKVVEFDSDKYEEVKEVSKAKAVRASSKAKAKRAPSGRSSRKIVKDDSDEETSKKNFTDATRAIASLSQRCGGYRTIHVGHLRGHICIDQKEIIARRINDAVGIVNRARAIAERATEMLIDCICSSNQDTHLLLQLTHGGKGGATYWQNLLRMIIDGQIGRVGSEHLPILEKIEALWGDEFLENLSWPDTNIKIPMLTVLMKKVAADIDTVFSNHIVGMLPLLKERVVEVVGEEGKQAIEEIEAWVDASLEDDSSSPPPPVQVFYRINRLLPGPYRWSIVPHTSFGDGYVTMSEECLFDLLIDIPFGWPEQESKDSLGGVKSREKLAYGLPR</sequence>
<feature type="domain" description="Hydantoinase/oxoprolinase N-terminal" evidence="3">
    <location>
        <begin position="8"/>
        <end position="228"/>
    </location>
</feature>
<dbReference type="STRING" id="286115.A0A507CQP0"/>
<dbReference type="Pfam" id="PF05378">
    <property type="entry name" value="Hydant_A_N"/>
    <property type="match status" value="1"/>
</dbReference>
<dbReference type="PANTHER" id="PTHR11365">
    <property type="entry name" value="5-OXOPROLINASE RELATED"/>
    <property type="match status" value="1"/>
</dbReference>
<feature type="domain" description="Hydantoinase A/oxoprolinase" evidence="2">
    <location>
        <begin position="247"/>
        <end position="389"/>
    </location>
</feature>
<accession>A0A507CQP0</accession>
<evidence type="ECO:0000313" key="5">
    <source>
        <dbReference type="Proteomes" id="UP000317494"/>
    </source>
</evidence>
<feature type="compositionally biased region" description="Basic residues" evidence="1">
    <location>
        <begin position="517"/>
        <end position="532"/>
    </location>
</feature>
<reference evidence="4 5" key="1">
    <citation type="journal article" date="2019" name="Sci. Rep.">
        <title>Comparative genomics of chytrid fungi reveal insights into the obligate biotrophic and pathogenic lifestyle of Synchytrium endobioticum.</title>
        <authorList>
            <person name="van de Vossenberg B.T.L.H."/>
            <person name="Warris S."/>
            <person name="Nguyen H.D.T."/>
            <person name="van Gent-Pelzer M.P.E."/>
            <person name="Joly D.L."/>
            <person name="van de Geest H.C."/>
            <person name="Bonants P.J.M."/>
            <person name="Smith D.S."/>
            <person name="Levesque C.A."/>
            <person name="van der Lee T.A.J."/>
        </authorList>
    </citation>
    <scope>NUCLEOTIDE SEQUENCE [LARGE SCALE GENOMIC DNA]</scope>
    <source>
        <strain evidence="4 5">MB42</strain>
    </source>
</reference>
<dbReference type="PANTHER" id="PTHR11365:SF2">
    <property type="entry name" value="5-OXOPROLINASE"/>
    <property type="match status" value="1"/>
</dbReference>
<dbReference type="InterPro" id="IPR045079">
    <property type="entry name" value="Oxoprolinase-like"/>
</dbReference>
<protein>
    <recommendedName>
        <fullName evidence="6">5-oxoprolinase</fullName>
    </recommendedName>
</protein>
<evidence type="ECO:0000259" key="2">
    <source>
        <dbReference type="Pfam" id="PF01968"/>
    </source>
</evidence>
<dbReference type="GO" id="GO:0017168">
    <property type="term" value="F:5-oxoprolinase (ATP-hydrolyzing) activity"/>
    <property type="evidence" value="ECO:0007669"/>
    <property type="project" value="TreeGrafter"/>
</dbReference>
<dbReference type="VEuPathDB" id="FungiDB:SeMB42_g05562"/>
<keyword evidence="5" id="KW-1185">Reference proteome</keyword>
<evidence type="ECO:0000313" key="4">
    <source>
        <dbReference type="EMBL" id="TPX41465.1"/>
    </source>
</evidence>
<organism evidence="4 5">
    <name type="scientific">Synchytrium endobioticum</name>
    <dbReference type="NCBI Taxonomy" id="286115"/>
    <lineage>
        <taxon>Eukaryota</taxon>
        <taxon>Fungi</taxon>
        <taxon>Fungi incertae sedis</taxon>
        <taxon>Chytridiomycota</taxon>
        <taxon>Chytridiomycota incertae sedis</taxon>
        <taxon>Chytridiomycetes</taxon>
        <taxon>Synchytriales</taxon>
        <taxon>Synchytriaceae</taxon>
        <taxon>Synchytrium</taxon>
    </lineage>
</organism>